<comment type="similarity">
    <text evidence="1">Belongs to the UPF0065 (bug) family.</text>
</comment>
<dbReference type="SUPFAM" id="SSF53850">
    <property type="entry name" value="Periplasmic binding protein-like II"/>
    <property type="match status" value="1"/>
</dbReference>
<dbReference type="InterPro" id="IPR005064">
    <property type="entry name" value="BUG"/>
</dbReference>
<dbReference type="PROSITE" id="PS51318">
    <property type="entry name" value="TAT"/>
    <property type="match status" value="1"/>
</dbReference>
<dbReference type="Pfam" id="PF03401">
    <property type="entry name" value="TctC"/>
    <property type="match status" value="1"/>
</dbReference>
<keyword evidence="2" id="KW-0732">Signal</keyword>
<organism evidence="3 4">
    <name type="scientific">Ramlibacter agri</name>
    <dbReference type="NCBI Taxonomy" id="2728837"/>
    <lineage>
        <taxon>Bacteria</taxon>
        <taxon>Pseudomonadati</taxon>
        <taxon>Pseudomonadota</taxon>
        <taxon>Betaproteobacteria</taxon>
        <taxon>Burkholderiales</taxon>
        <taxon>Comamonadaceae</taxon>
        <taxon>Ramlibacter</taxon>
    </lineage>
</organism>
<feature type="chain" id="PRO_5032861467" evidence="2">
    <location>
        <begin position="27"/>
        <end position="325"/>
    </location>
</feature>
<dbReference type="PANTHER" id="PTHR42928">
    <property type="entry name" value="TRICARBOXYLATE-BINDING PROTEIN"/>
    <property type="match status" value="1"/>
</dbReference>
<comment type="caution">
    <text evidence="3">The sequence shown here is derived from an EMBL/GenBank/DDBJ whole genome shotgun (WGS) entry which is preliminary data.</text>
</comment>
<dbReference type="PANTHER" id="PTHR42928:SF5">
    <property type="entry name" value="BLR1237 PROTEIN"/>
    <property type="match status" value="1"/>
</dbReference>
<evidence type="ECO:0000313" key="3">
    <source>
        <dbReference type="EMBL" id="NML44827.1"/>
    </source>
</evidence>
<accession>A0A848H2W9</accession>
<evidence type="ECO:0000256" key="2">
    <source>
        <dbReference type="SAM" id="SignalP"/>
    </source>
</evidence>
<dbReference type="Gene3D" id="3.40.190.10">
    <property type="entry name" value="Periplasmic binding protein-like II"/>
    <property type="match status" value="1"/>
</dbReference>
<dbReference type="Proteomes" id="UP000541185">
    <property type="component" value="Unassembled WGS sequence"/>
</dbReference>
<feature type="signal peptide" evidence="2">
    <location>
        <begin position="1"/>
        <end position="26"/>
    </location>
</feature>
<protein>
    <submittedName>
        <fullName evidence="3">Tripartite tricarboxylate transporter substrate binding protein</fullName>
    </submittedName>
</protein>
<dbReference type="RefSeq" id="WP_169418928.1">
    <property type="nucleotide sequence ID" value="NZ_JABBFX010000001.1"/>
</dbReference>
<dbReference type="EMBL" id="JABBFX010000001">
    <property type="protein sequence ID" value="NML44827.1"/>
    <property type="molecule type" value="Genomic_DNA"/>
</dbReference>
<dbReference type="AlphaFoldDB" id="A0A848H2W9"/>
<dbReference type="InterPro" id="IPR006311">
    <property type="entry name" value="TAT_signal"/>
</dbReference>
<dbReference type="InterPro" id="IPR042100">
    <property type="entry name" value="Bug_dom1"/>
</dbReference>
<proteinExistence type="inferred from homology"/>
<dbReference type="PIRSF" id="PIRSF017082">
    <property type="entry name" value="YflP"/>
    <property type="match status" value="1"/>
</dbReference>
<evidence type="ECO:0000256" key="1">
    <source>
        <dbReference type="ARBA" id="ARBA00006987"/>
    </source>
</evidence>
<keyword evidence="4" id="KW-1185">Reference proteome</keyword>
<name>A0A848H2W9_9BURK</name>
<gene>
    <name evidence="3" type="ORF">HHL11_13805</name>
</gene>
<reference evidence="3 4" key="1">
    <citation type="submission" date="2020-04" db="EMBL/GenBank/DDBJ databases">
        <title>Ramlibacter sp. G-1-2-2 isolated from soil.</title>
        <authorList>
            <person name="Dahal R.H."/>
        </authorList>
    </citation>
    <scope>NUCLEOTIDE SEQUENCE [LARGE SCALE GENOMIC DNA]</scope>
    <source>
        <strain evidence="3 4">G-1-2-2</strain>
    </source>
</reference>
<dbReference type="Gene3D" id="3.40.190.150">
    <property type="entry name" value="Bordetella uptake gene, domain 1"/>
    <property type="match status" value="1"/>
</dbReference>
<sequence>MNLTRRRLLVAAGGCAAAAAAPLAIAQAYPNRPLTIVVPYPPGASTDQVARLVQQRMQPDVGVPVVVDNRGGANGNVGAAYVAKSPPDGYRILLATQPIVTINPYVYKSIGFDPNKELTPITCGVNAVVCIAVHPSLPVNNIAELIAYGKAHPGELNFGTAGAGSPQHVGGLLFAQRAGFEWTHVPYRGGGPMVTDLLAGNIKAGIVTLSAVKNYQSEGKLKILAIGETKRFPGAPNLPTIAETVPGFDLTTWLGFFGPGGLPPDIVQFLAHHIEVALNDREVSRKLLDSALPVRAEGPAALAQLVASDQAAYQKIIRERNITTD</sequence>
<dbReference type="CDD" id="cd07012">
    <property type="entry name" value="PBP2_Bug_TTT"/>
    <property type="match status" value="1"/>
</dbReference>
<evidence type="ECO:0000313" key="4">
    <source>
        <dbReference type="Proteomes" id="UP000541185"/>
    </source>
</evidence>